<protein>
    <submittedName>
        <fullName evidence="3">MARVEL domain-containing protein</fullName>
    </submittedName>
</protein>
<feature type="transmembrane region" description="Helical" evidence="1">
    <location>
        <begin position="36"/>
        <end position="57"/>
    </location>
</feature>
<keyword evidence="2" id="KW-1185">Reference proteome</keyword>
<keyword evidence="1" id="KW-0812">Transmembrane</keyword>
<evidence type="ECO:0000313" key="2">
    <source>
        <dbReference type="Proteomes" id="UP000887540"/>
    </source>
</evidence>
<feature type="transmembrane region" description="Helical" evidence="1">
    <location>
        <begin position="7"/>
        <end position="30"/>
    </location>
</feature>
<organism evidence="2 3">
    <name type="scientific">Acrobeloides nanus</name>
    <dbReference type="NCBI Taxonomy" id="290746"/>
    <lineage>
        <taxon>Eukaryota</taxon>
        <taxon>Metazoa</taxon>
        <taxon>Ecdysozoa</taxon>
        <taxon>Nematoda</taxon>
        <taxon>Chromadorea</taxon>
        <taxon>Rhabditida</taxon>
        <taxon>Tylenchina</taxon>
        <taxon>Cephalobomorpha</taxon>
        <taxon>Cephaloboidea</taxon>
        <taxon>Cephalobidae</taxon>
        <taxon>Acrobeloides</taxon>
    </lineage>
</organism>
<evidence type="ECO:0000256" key="1">
    <source>
        <dbReference type="SAM" id="Phobius"/>
    </source>
</evidence>
<dbReference type="Proteomes" id="UP000887540">
    <property type="component" value="Unplaced"/>
</dbReference>
<evidence type="ECO:0000313" key="3">
    <source>
        <dbReference type="WBParaSite" id="ACRNAN_scaffold5861.g31914.t1"/>
    </source>
</evidence>
<feature type="transmembrane region" description="Helical" evidence="1">
    <location>
        <begin position="69"/>
        <end position="94"/>
    </location>
</feature>
<proteinExistence type="predicted"/>
<accession>A0A914E5P1</accession>
<name>A0A914E5P1_9BILA</name>
<dbReference type="WBParaSite" id="ACRNAN_scaffold5861.g31914.t1">
    <property type="protein sequence ID" value="ACRNAN_scaffold5861.g31914.t1"/>
    <property type="gene ID" value="ACRNAN_scaffold5861.g31914"/>
</dbReference>
<keyword evidence="1" id="KW-0472">Membrane</keyword>
<keyword evidence="1" id="KW-1133">Transmembrane helix</keyword>
<sequence length="247" mass="27652">MKSAPIVNIIGFALDIILAILGLVFTLFIIDKNFLAIALLTAYPLISSIVFLGLFVANLKKMYDIFCSWYLPALIFYMLDIAAGVFLIIAAFVWNSTNDDCDYNYDTGDYGCDDSGSSISNLSTKAQTFMIIIGALYLVVSIIRLTSLTLQTKIRNYWFYIIEKRWSPPVVVNAATYPPANPPRYTPNPQVVVNQTIYQQNQDDPWSVSANPSAVGQLPSYDKINGQHQRYHQQNLGIQNLNSNVKA</sequence>
<feature type="transmembrane region" description="Helical" evidence="1">
    <location>
        <begin position="126"/>
        <end position="145"/>
    </location>
</feature>
<dbReference type="AlphaFoldDB" id="A0A914E5P1"/>
<reference evidence="3" key="1">
    <citation type="submission" date="2022-11" db="UniProtKB">
        <authorList>
            <consortium name="WormBaseParasite"/>
        </authorList>
    </citation>
    <scope>IDENTIFICATION</scope>
</reference>